<comment type="caution">
    <text evidence="1">The sequence shown here is derived from an EMBL/GenBank/DDBJ whole genome shotgun (WGS) entry which is preliminary data.</text>
</comment>
<keyword evidence="2" id="KW-1185">Reference proteome</keyword>
<accession>A0A133VJR7</accession>
<protein>
    <submittedName>
        <fullName evidence="1">Uncharacterized protein</fullName>
    </submittedName>
</protein>
<dbReference type="EMBL" id="LHYF01000029">
    <property type="protein sequence ID" value="KXB06664.1"/>
    <property type="molecule type" value="Genomic_DNA"/>
</dbReference>
<reference evidence="1 2" key="1">
    <citation type="journal article" date="2016" name="Sci. Rep.">
        <title>Metabolic traits of an uncultured archaeal lineage -MSBL1- from brine pools of the Red Sea.</title>
        <authorList>
            <person name="Mwirichia R."/>
            <person name="Alam I."/>
            <person name="Rashid M."/>
            <person name="Vinu M."/>
            <person name="Ba-Alawi W."/>
            <person name="Anthony Kamau A."/>
            <person name="Kamanda Ngugi D."/>
            <person name="Goker M."/>
            <person name="Klenk H.P."/>
            <person name="Bajic V."/>
            <person name="Stingl U."/>
        </authorList>
    </citation>
    <scope>NUCLEOTIDE SEQUENCE [LARGE SCALE GENOMIC DNA]</scope>
    <source>
        <strain evidence="1">SCGC-AAA382C18</strain>
    </source>
</reference>
<proteinExistence type="predicted"/>
<dbReference type="AlphaFoldDB" id="A0A133VJR7"/>
<organism evidence="1 2">
    <name type="scientific">candidate division MSBL1 archaeon SCGC-AAA382C18</name>
    <dbReference type="NCBI Taxonomy" id="1698281"/>
    <lineage>
        <taxon>Archaea</taxon>
        <taxon>Methanobacteriati</taxon>
        <taxon>Methanobacteriota</taxon>
        <taxon>candidate division MSBL1</taxon>
    </lineage>
</organism>
<dbReference type="Proteomes" id="UP000070404">
    <property type="component" value="Unassembled WGS sequence"/>
</dbReference>
<sequence>MTRGQEGFLVNPRKPEEIAKYLNKLKNTSLLKKMSKNTSNFRPSLLNIFWLDLARNGLNS</sequence>
<evidence type="ECO:0000313" key="1">
    <source>
        <dbReference type="EMBL" id="KXB06664.1"/>
    </source>
</evidence>
<gene>
    <name evidence="1" type="ORF">AKJ52_01830</name>
</gene>
<evidence type="ECO:0000313" key="2">
    <source>
        <dbReference type="Proteomes" id="UP000070404"/>
    </source>
</evidence>
<name>A0A133VJR7_9EURY</name>